<evidence type="ECO:0000313" key="1">
    <source>
        <dbReference type="EMBL" id="MEK7952168.1"/>
    </source>
</evidence>
<reference evidence="1 2" key="1">
    <citation type="submission" date="2024-04" db="EMBL/GenBank/DDBJ databases">
        <title>Luteolibacter sp. isolated from soil.</title>
        <authorList>
            <person name="An J."/>
        </authorList>
    </citation>
    <scope>NUCLEOTIDE SEQUENCE [LARGE SCALE GENOMIC DNA]</scope>
    <source>
        <strain evidence="1 2">Y139</strain>
    </source>
</reference>
<dbReference type="EMBL" id="JBBUKT010000006">
    <property type="protein sequence ID" value="MEK7952168.1"/>
    <property type="molecule type" value="Genomic_DNA"/>
</dbReference>
<protein>
    <recommendedName>
        <fullName evidence="3">DUF2147 domain-containing protein</fullName>
    </recommendedName>
</protein>
<gene>
    <name evidence="1" type="ORF">WKV53_16770</name>
</gene>
<dbReference type="RefSeq" id="WP_341405926.1">
    <property type="nucleotide sequence ID" value="NZ_JBBUKT010000006.1"/>
</dbReference>
<organism evidence="1 2">
    <name type="scientific">Luteolibacter soli</name>
    <dbReference type="NCBI Taxonomy" id="3135280"/>
    <lineage>
        <taxon>Bacteria</taxon>
        <taxon>Pseudomonadati</taxon>
        <taxon>Verrucomicrobiota</taxon>
        <taxon>Verrucomicrobiia</taxon>
        <taxon>Verrucomicrobiales</taxon>
        <taxon>Verrucomicrobiaceae</taxon>
        <taxon>Luteolibacter</taxon>
    </lineage>
</organism>
<evidence type="ECO:0008006" key="3">
    <source>
        <dbReference type="Google" id="ProtNLM"/>
    </source>
</evidence>
<keyword evidence="2" id="KW-1185">Reference proteome</keyword>
<dbReference type="Proteomes" id="UP001371305">
    <property type="component" value="Unassembled WGS sequence"/>
</dbReference>
<name>A0ABU9AWP1_9BACT</name>
<evidence type="ECO:0000313" key="2">
    <source>
        <dbReference type="Proteomes" id="UP001371305"/>
    </source>
</evidence>
<proteinExistence type="predicted"/>
<comment type="caution">
    <text evidence="1">The sequence shown here is derived from an EMBL/GenBank/DDBJ whole genome shotgun (WGS) entry which is preliminary data.</text>
</comment>
<sequence>MSWTLRALMVLGTVVLCQCGGTMGSGNMGGPATIEERKAAIASEPTGDFFYGRRYYVQKTRFWGYLKRPRQGWDKAKLIIVREDKKRQPDRLPENGPDGQRYGYDQNFEYRLNGYLTGKEAYDPNSNQFLPEFMLTGYEVVNRNPGWLFRPDDRYDPYRITVYPR</sequence>
<accession>A0ABU9AWP1</accession>